<comment type="caution">
    <text evidence="2">The sequence shown here is derived from an EMBL/GenBank/DDBJ whole genome shotgun (WGS) entry which is preliminary data.</text>
</comment>
<dbReference type="EMBL" id="JBGBPY010000001">
    <property type="protein sequence ID" value="MEY2184342.1"/>
    <property type="molecule type" value="Genomic_DNA"/>
</dbReference>
<protein>
    <recommendedName>
        <fullName evidence="4">Copper-binding protein</fullName>
    </recommendedName>
</protein>
<evidence type="ECO:0000256" key="1">
    <source>
        <dbReference type="SAM" id="SignalP"/>
    </source>
</evidence>
<feature type="chain" id="PRO_5046593684" description="Copper-binding protein" evidence="1">
    <location>
        <begin position="24"/>
        <end position="111"/>
    </location>
</feature>
<proteinExistence type="predicted"/>
<evidence type="ECO:0000313" key="2">
    <source>
        <dbReference type="EMBL" id="MEY2184342.1"/>
    </source>
</evidence>
<gene>
    <name evidence="2" type="ORF">AB7878_18190</name>
</gene>
<evidence type="ECO:0008006" key="4">
    <source>
        <dbReference type="Google" id="ProtNLM"/>
    </source>
</evidence>
<evidence type="ECO:0000313" key="3">
    <source>
        <dbReference type="Proteomes" id="UP001562159"/>
    </source>
</evidence>
<keyword evidence="1" id="KW-0732">Signal</keyword>
<sequence length="111" mass="11314">MNTLSKVVMSALGGLALSGVALAQNTAPSSSKSSMGSMSSMQGNMRGMMGMHHAMQGMHTMPATVTSIDAKTGIMKVSAAGMGLTLHFPPASVAHLKAGDKITLHLGFSKP</sequence>
<name>A0ABV4AVC4_9GAMM</name>
<keyword evidence="3" id="KW-1185">Reference proteome</keyword>
<reference evidence="2 3" key="1">
    <citation type="submission" date="2024-07" db="EMBL/GenBank/DDBJ databases">
        <title>Molecular mechanisms and environmental adaptations of flagellar loss and biofilm growth of Rhodanobacter under environmental stress.</title>
        <authorList>
            <person name="Chen M."/>
        </authorList>
    </citation>
    <scope>NUCLEOTIDE SEQUENCE [LARGE SCALE GENOMIC DNA]</scope>
    <source>
        <strain evidence="2 3">RS22</strain>
    </source>
</reference>
<dbReference type="Proteomes" id="UP001562159">
    <property type="component" value="Unassembled WGS sequence"/>
</dbReference>
<organism evidence="2 3">
    <name type="scientific">Rhodanobacter humi</name>
    <dbReference type="NCBI Taxonomy" id="1888173"/>
    <lineage>
        <taxon>Bacteria</taxon>
        <taxon>Pseudomonadati</taxon>
        <taxon>Pseudomonadota</taxon>
        <taxon>Gammaproteobacteria</taxon>
        <taxon>Lysobacterales</taxon>
        <taxon>Rhodanobacteraceae</taxon>
        <taxon>Rhodanobacter</taxon>
    </lineage>
</organism>
<feature type="signal peptide" evidence="1">
    <location>
        <begin position="1"/>
        <end position="23"/>
    </location>
</feature>
<accession>A0ABV4AVC4</accession>